<reference evidence="3 4" key="1">
    <citation type="journal article" date="2022" name="Cell">
        <title>Repeat-based holocentromeres influence genome architecture and karyotype evolution.</title>
        <authorList>
            <person name="Hofstatter P.G."/>
            <person name="Thangavel G."/>
            <person name="Lux T."/>
            <person name="Neumann P."/>
            <person name="Vondrak T."/>
            <person name="Novak P."/>
            <person name="Zhang M."/>
            <person name="Costa L."/>
            <person name="Castellani M."/>
            <person name="Scott A."/>
            <person name="Toegelov H."/>
            <person name="Fuchs J."/>
            <person name="Mata-Sucre Y."/>
            <person name="Dias Y."/>
            <person name="Vanzela A.L.L."/>
            <person name="Huettel B."/>
            <person name="Almeida C.C.S."/>
            <person name="Simkova H."/>
            <person name="Souza G."/>
            <person name="Pedrosa-Harand A."/>
            <person name="Macas J."/>
            <person name="Mayer K.F.X."/>
            <person name="Houben A."/>
            <person name="Marques A."/>
        </authorList>
    </citation>
    <scope>NUCLEOTIDE SEQUENCE [LARGE SCALE GENOMIC DNA]</scope>
    <source>
        <strain evidence="3">RhyTen1mFocal</strain>
    </source>
</reference>
<feature type="region of interest" description="Disordered" evidence="1">
    <location>
        <begin position="1"/>
        <end position="20"/>
    </location>
</feature>
<name>A0AAD6EJ82_9POAL</name>
<keyword evidence="4" id="KW-1185">Reference proteome</keyword>
<dbReference type="Proteomes" id="UP001210211">
    <property type="component" value="Unassembled WGS sequence"/>
</dbReference>
<sequence>MFQEELPTNRTTKAAMASQFDQEKRTRGRATWYNFQRLKLIKTLSKLNTPRYWTRNGWNVVAWEIVQQHMKDSEYDYSIRQIKYQERALKRQYDTVKKLIRLNGFHWDKSHRRVIAQDDLWRQLFESDKRVVKWRQMQFPFYEELYKGEIILH</sequence>
<evidence type="ECO:0000313" key="4">
    <source>
        <dbReference type="Proteomes" id="UP001210211"/>
    </source>
</evidence>
<dbReference type="AlphaFoldDB" id="A0AAD6EJ82"/>
<feature type="domain" description="Myb/SANT-like" evidence="2">
    <location>
        <begin position="53"/>
        <end position="123"/>
    </location>
</feature>
<dbReference type="PANTHER" id="PTHR47072:SF5">
    <property type="entry name" value="MYB_SANT-LIKE DOMAIN-CONTAINING PROTEIN"/>
    <property type="match status" value="1"/>
</dbReference>
<dbReference type="EMBL" id="JAMRDG010000002">
    <property type="protein sequence ID" value="KAJ3686672.1"/>
    <property type="molecule type" value="Genomic_DNA"/>
</dbReference>
<dbReference type="PANTHER" id="PTHR47072">
    <property type="match status" value="1"/>
</dbReference>
<gene>
    <name evidence="3" type="ORF">LUZ61_015836</name>
</gene>
<dbReference type="Pfam" id="PF12776">
    <property type="entry name" value="Myb_DNA-bind_3"/>
    <property type="match status" value="1"/>
</dbReference>
<organism evidence="3 4">
    <name type="scientific">Rhynchospora tenuis</name>
    <dbReference type="NCBI Taxonomy" id="198213"/>
    <lineage>
        <taxon>Eukaryota</taxon>
        <taxon>Viridiplantae</taxon>
        <taxon>Streptophyta</taxon>
        <taxon>Embryophyta</taxon>
        <taxon>Tracheophyta</taxon>
        <taxon>Spermatophyta</taxon>
        <taxon>Magnoliopsida</taxon>
        <taxon>Liliopsida</taxon>
        <taxon>Poales</taxon>
        <taxon>Cyperaceae</taxon>
        <taxon>Cyperoideae</taxon>
        <taxon>Rhynchosporeae</taxon>
        <taxon>Rhynchospora</taxon>
    </lineage>
</organism>
<evidence type="ECO:0000259" key="2">
    <source>
        <dbReference type="Pfam" id="PF12776"/>
    </source>
</evidence>
<dbReference type="InterPro" id="IPR024752">
    <property type="entry name" value="Myb/SANT-like_dom"/>
</dbReference>
<protein>
    <recommendedName>
        <fullName evidence="2">Myb/SANT-like domain-containing protein</fullName>
    </recommendedName>
</protein>
<proteinExistence type="predicted"/>
<evidence type="ECO:0000256" key="1">
    <source>
        <dbReference type="SAM" id="MobiDB-lite"/>
    </source>
</evidence>
<feature type="compositionally biased region" description="Polar residues" evidence="1">
    <location>
        <begin position="1"/>
        <end position="12"/>
    </location>
</feature>
<comment type="caution">
    <text evidence="3">The sequence shown here is derived from an EMBL/GenBank/DDBJ whole genome shotgun (WGS) entry which is preliminary data.</text>
</comment>
<evidence type="ECO:0000313" key="3">
    <source>
        <dbReference type="EMBL" id="KAJ3686672.1"/>
    </source>
</evidence>
<accession>A0AAD6EJ82</accession>